<organism evidence="1">
    <name type="scientific">marine metagenome</name>
    <dbReference type="NCBI Taxonomy" id="408172"/>
    <lineage>
        <taxon>unclassified sequences</taxon>
        <taxon>metagenomes</taxon>
        <taxon>ecological metagenomes</taxon>
    </lineage>
</organism>
<dbReference type="AlphaFoldDB" id="A0A382SES2"/>
<sequence>VAEKLITYEVQLIVKHYNQQHIKRFENTLQKLVNTSGMNNTELAQVKLKK</sequence>
<gene>
    <name evidence="1" type="ORF">METZ01_LOCUS360936</name>
</gene>
<protein>
    <submittedName>
        <fullName evidence="1">Uncharacterized protein</fullName>
    </submittedName>
</protein>
<reference evidence="1" key="1">
    <citation type="submission" date="2018-05" db="EMBL/GenBank/DDBJ databases">
        <authorList>
            <person name="Lanie J.A."/>
            <person name="Ng W.-L."/>
            <person name="Kazmierczak K.M."/>
            <person name="Andrzejewski T.M."/>
            <person name="Davidsen T.M."/>
            <person name="Wayne K.J."/>
            <person name="Tettelin H."/>
            <person name="Glass J.I."/>
            <person name="Rusch D."/>
            <person name="Podicherti R."/>
            <person name="Tsui H.-C.T."/>
            <person name="Winkler M.E."/>
        </authorList>
    </citation>
    <scope>NUCLEOTIDE SEQUENCE</scope>
</reference>
<proteinExistence type="predicted"/>
<dbReference type="EMBL" id="UINC01128371">
    <property type="protein sequence ID" value="SVD08082.1"/>
    <property type="molecule type" value="Genomic_DNA"/>
</dbReference>
<name>A0A382SES2_9ZZZZ</name>
<evidence type="ECO:0000313" key="1">
    <source>
        <dbReference type="EMBL" id="SVD08082.1"/>
    </source>
</evidence>
<accession>A0A382SES2</accession>
<feature type="non-terminal residue" evidence="1">
    <location>
        <position position="1"/>
    </location>
</feature>